<dbReference type="Gene3D" id="2.40.128.20">
    <property type="match status" value="1"/>
</dbReference>
<dbReference type="PRINTS" id="PR00179">
    <property type="entry name" value="LIPOCALIN"/>
</dbReference>
<dbReference type="GO" id="GO:0006629">
    <property type="term" value="P:lipid metabolic process"/>
    <property type="evidence" value="ECO:0007669"/>
    <property type="project" value="TreeGrafter"/>
</dbReference>
<dbReference type="GO" id="GO:0005737">
    <property type="term" value="C:cytoplasm"/>
    <property type="evidence" value="ECO:0007669"/>
    <property type="project" value="TreeGrafter"/>
</dbReference>
<keyword evidence="3" id="KW-0732">Signal</keyword>
<evidence type="ECO:0000313" key="7">
    <source>
        <dbReference type="Proteomes" id="UP000827092"/>
    </source>
</evidence>
<evidence type="ECO:0000256" key="2">
    <source>
        <dbReference type="ARBA" id="ARBA00023157"/>
    </source>
</evidence>
<dbReference type="InterPro" id="IPR022272">
    <property type="entry name" value="Lipocalin_CS"/>
</dbReference>
<evidence type="ECO:0000256" key="3">
    <source>
        <dbReference type="PIRNR" id="PIRNR036893"/>
    </source>
</evidence>
<dbReference type="InterPro" id="IPR003057">
    <property type="entry name" value="Invtbrt_color"/>
</dbReference>
<dbReference type="InterPro" id="IPR022271">
    <property type="entry name" value="Lipocalin_ApoD"/>
</dbReference>
<keyword evidence="7" id="KW-1185">Reference proteome</keyword>
<keyword evidence="2" id="KW-1015">Disulfide bond</keyword>
<evidence type="ECO:0000256" key="4">
    <source>
        <dbReference type="RuleBase" id="RU003695"/>
    </source>
</evidence>
<proteinExistence type="inferred from homology"/>
<comment type="similarity">
    <text evidence="1 3 4">Belongs to the calycin superfamily. Lipocalin family.</text>
</comment>
<dbReference type="SUPFAM" id="SSF50814">
    <property type="entry name" value="Lipocalins"/>
    <property type="match status" value="1"/>
</dbReference>
<dbReference type="AlphaFoldDB" id="A0AAV6UI36"/>
<feature type="domain" description="Lipocalin/cytosolic fatty-acid binding" evidence="5">
    <location>
        <begin position="38"/>
        <end position="182"/>
    </location>
</feature>
<name>A0AAV6UI36_9ARAC</name>
<evidence type="ECO:0000259" key="5">
    <source>
        <dbReference type="Pfam" id="PF00061"/>
    </source>
</evidence>
<dbReference type="InterPro" id="IPR012674">
    <property type="entry name" value="Calycin"/>
</dbReference>
<dbReference type="InterPro" id="IPR000566">
    <property type="entry name" value="Lipocln_cytosolic_FA-bd_dom"/>
</dbReference>
<sequence>MWAQVILVLGLSATALSAGFGSCPEPKVQKDFDLEKFAGTWYLIEATANPEMLVRKCSQYLVEKKSANKASLLHKFISTISQKSKSEFYEFTTDKKEPGKLEVSPLKGIISTLKFPVRVLDTDYDTYAILYSCKKLFLAYVEEVFIVARAKTLDDTKKTELYSILKKKDVSQKALKEVSQSDKDCKENES</sequence>
<gene>
    <name evidence="6" type="ORF">JTE90_014294</name>
</gene>
<feature type="chain" id="PRO_5043116458" description="Lipocalin/cytosolic fatty-acid binding domain-containing protein" evidence="3">
    <location>
        <begin position="18"/>
        <end position="190"/>
    </location>
</feature>
<evidence type="ECO:0000256" key="1">
    <source>
        <dbReference type="ARBA" id="ARBA00006889"/>
    </source>
</evidence>
<dbReference type="PIRSF" id="PIRSF036893">
    <property type="entry name" value="Lipocalin_ApoD"/>
    <property type="match status" value="1"/>
</dbReference>
<dbReference type="GO" id="GO:0031409">
    <property type="term" value="F:pigment binding"/>
    <property type="evidence" value="ECO:0007669"/>
    <property type="project" value="InterPro"/>
</dbReference>
<comment type="caution">
    <text evidence="6">The sequence shown here is derived from an EMBL/GenBank/DDBJ whole genome shotgun (WGS) entry which is preliminary data.</text>
</comment>
<dbReference type="PANTHER" id="PTHR10612:SF58">
    <property type="entry name" value="APOLIPOPROTEIN D"/>
    <property type="match status" value="1"/>
</dbReference>
<dbReference type="PANTHER" id="PTHR10612">
    <property type="entry name" value="APOLIPOPROTEIN D"/>
    <property type="match status" value="1"/>
</dbReference>
<dbReference type="PROSITE" id="PS00213">
    <property type="entry name" value="LIPOCALIN"/>
    <property type="match status" value="1"/>
</dbReference>
<dbReference type="Proteomes" id="UP000827092">
    <property type="component" value="Unassembled WGS sequence"/>
</dbReference>
<organism evidence="6 7">
    <name type="scientific">Oedothorax gibbosus</name>
    <dbReference type="NCBI Taxonomy" id="931172"/>
    <lineage>
        <taxon>Eukaryota</taxon>
        <taxon>Metazoa</taxon>
        <taxon>Ecdysozoa</taxon>
        <taxon>Arthropoda</taxon>
        <taxon>Chelicerata</taxon>
        <taxon>Arachnida</taxon>
        <taxon>Araneae</taxon>
        <taxon>Araneomorphae</taxon>
        <taxon>Entelegynae</taxon>
        <taxon>Araneoidea</taxon>
        <taxon>Linyphiidae</taxon>
        <taxon>Erigoninae</taxon>
        <taxon>Oedothorax</taxon>
    </lineage>
</organism>
<dbReference type="GO" id="GO:0000302">
    <property type="term" value="P:response to reactive oxygen species"/>
    <property type="evidence" value="ECO:0007669"/>
    <property type="project" value="TreeGrafter"/>
</dbReference>
<feature type="signal peptide" evidence="3">
    <location>
        <begin position="1"/>
        <end position="17"/>
    </location>
</feature>
<dbReference type="PRINTS" id="PR01273">
    <property type="entry name" value="INVTBRTCOLOR"/>
</dbReference>
<dbReference type="Pfam" id="PF00061">
    <property type="entry name" value="Lipocalin"/>
    <property type="match status" value="1"/>
</dbReference>
<reference evidence="6 7" key="1">
    <citation type="journal article" date="2022" name="Nat. Ecol. Evol.">
        <title>A masculinizing supergene underlies an exaggerated male reproductive morph in a spider.</title>
        <authorList>
            <person name="Hendrickx F."/>
            <person name="De Corte Z."/>
            <person name="Sonet G."/>
            <person name="Van Belleghem S.M."/>
            <person name="Kostlbacher S."/>
            <person name="Vangestel C."/>
        </authorList>
    </citation>
    <scope>NUCLEOTIDE SEQUENCE [LARGE SCALE GENOMIC DNA]</scope>
    <source>
        <strain evidence="6">W744_W776</strain>
    </source>
</reference>
<protein>
    <recommendedName>
        <fullName evidence="5">Lipocalin/cytosolic fatty-acid binding domain-containing protein</fullName>
    </recommendedName>
</protein>
<dbReference type="EMBL" id="JAFNEN010000398">
    <property type="protein sequence ID" value="KAG8183904.1"/>
    <property type="molecule type" value="Genomic_DNA"/>
</dbReference>
<evidence type="ECO:0000313" key="6">
    <source>
        <dbReference type="EMBL" id="KAG8183904.1"/>
    </source>
</evidence>
<accession>A0AAV6UI36</accession>